<protein>
    <submittedName>
        <fullName evidence="1">Photosystem I subunit VIII</fullName>
    </submittedName>
</protein>
<sequence length="24" mass="2910">MRRQEQKTKKIIKAIILTSIFLHI</sequence>
<name>A0A6C0MKW5_9APIA</name>
<dbReference type="AlphaFoldDB" id="A0A6C0MKW5"/>
<keyword evidence="1" id="KW-0150">Chloroplast</keyword>
<dbReference type="EMBL" id="MG197729">
    <property type="protein sequence ID" value="QHV37445.1"/>
    <property type="molecule type" value="Genomic_DNA"/>
</dbReference>
<gene>
    <name evidence="1" type="primary">psaI</name>
</gene>
<organism evidence="1">
    <name type="scientific">Hansenia oviformis</name>
    <dbReference type="NCBI Taxonomy" id="1978917"/>
    <lineage>
        <taxon>Eukaryota</taxon>
        <taxon>Viridiplantae</taxon>
        <taxon>Streptophyta</taxon>
        <taxon>Embryophyta</taxon>
        <taxon>Tracheophyta</taxon>
        <taxon>Spermatophyta</taxon>
        <taxon>Magnoliopsida</taxon>
        <taxon>eudicotyledons</taxon>
        <taxon>Gunneridae</taxon>
        <taxon>Pentapetalae</taxon>
        <taxon>asterids</taxon>
        <taxon>campanulids</taxon>
        <taxon>Apiales</taxon>
        <taxon>Apiaceae</taxon>
        <taxon>Apioideae</taxon>
        <taxon>Physospermopsis clade</taxon>
        <taxon>Hansenia</taxon>
    </lineage>
</organism>
<evidence type="ECO:0000313" key="1">
    <source>
        <dbReference type="EMBL" id="QHV37445.1"/>
    </source>
</evidence>
<proteinExistence type="predicted"/>
<reference evidence="1" key="1">
    <citation type="journal article" date="2019" name="Mol. Phylogenet. Evol.">
        <title>Species delimitation and interspecific relationships of the endangered herb genus Notopterygium inferred from multilocus variations.</title>
        <authorList>
            <person name="Yang J."/>
            <person name="Feng L."/>
            <person name="Yue M."/>
            <person name="He Y.-L."/>
            <person name="Zhao G.-F."/>
            <person name="Li Z.-H."/>
        </authorList>
    </citation>
    <scope>NUCLEOTIDE SEQUENCE</scope>
</reference>
<accession>A0A6C0MKW5</accession>
<geneLocation type="chloroplast" evidence="1"/>
<keyword evidence="1" id="KW-0934">Plastid</keyword>